<dbReference type="InterPro" id="IPR002591">
    <property type="entry name" value="Phosphodiest/P_Trfase"/>
</dbReference>
<dbReference type="CDD" id="cd16018">
    <property type="entry name" value="Enpp"/>
    <property type="match status" value="1"/>
</dbReference>
<protein>
    <submittedName>
        <fullName evidence="3 4">Ectonucleotide pyrophosphatase/phosphodiesterase family member 5-like</fullName>
    </submittedName>
</protein>
<dbReference type="RefSeq" id="XP_013081843.2">
    <property type="nucleotide sequence ID" value="XM_013226389.2"/>
</dbReference>
<reference evidence="3 4" key="1">
    <citation type="submission" date="2025-04" db="UniProtKB">
        <authorList>
            <consortium name="RefSeq"/>
        </authorList>
    </citation>
    <scope>IDENTIFICATION</scope>
</reference>
<dbReference type="PANTHER" id="PTHR10151:SF120">
    <property type="entry name" value="BIS(5'-ADENOSYL)-TRIPHOSPHATASE"/>
    <property type="match status" value="1"/>
</dbReference>
<keyword evidence="2" id="KW-1185">Reference proteome</keyword>
<dbReference type="GO" id="GO:0016787">
    <property type="term" value="F:hydrolase activity"/>
    <property type="evidence" value="ECO:0007669"/>
    <property type="project" value="UniProtKB-ARBA"/>
</dbReference>
<evidence type="ECO:0000313" key="2">
    <source>
        <dbReference type="Proteomes" id="UP001165740"/>
    </source>
</evidence>
<dbReference type="Gene3D" id="3.30.1360.180">
    <property type="match status" value="1"/>
</dbReference>
<dbReference type="GeneID" id="106067242"/>
<accession>A0A9U8ECK7</accession>
<dbReference type="KEGG" id="bgt:106067242"/>
<proteinExistence type="predicted"/>
<dbReference type="AlphaFoldDB" id="A0A9U8ECK7"/>
<keyword evidence="1" id="KW-1133">Transmembrane helix</keyword>
<evidence type="ECO:0000313" key="4">
    <source>
        <dbReference type="RefSeq" id="XP_013081844.2"/>
    </source>
</evidence>
<name>A0A9U8ECK7_BIOGL</name>
<dbReference type="PANTHER" id="PTHR10151">
    <property type="entry name" value="ECTONUCLEOTIDE PYROPHOSPHATASE/PHOSPHODIESTERASE"/>
    <property type="match status" value="1"/>
</dbReference>
<dbReference type="SUPFAM" id="SSF53649">
    <property type="entry name" value="Alkaline phosphatase-like"/>
    <property type="match status" value="1"/>
</dbReference>
<evidence type="ECO:0000256" key="1">
    <source>
        <dbReference type="SAM" id="Phobius"/>
    </source>
</evidence>
<keyword evidence="1" id="KW-0812">Transmembrane</keyword>
<gene>
    <name evidence="3 4" type="primary">LOC106067242</name>
</gene>
<dbReference type="Proteomes" id="UP001165740">
    <property type="component" value="Chromosome 6"/>
</dbReference>
<dbReference type="OrthoDB" id="415411at2759"/>
<evidence type="ECO:0000313" key="3">
    <source>
        <dbReference type="RefSeq" id="XP_013081843.2"/>
    </source>
</evidence>
<dbReference type="OMA" id="LASNMYD"/>
<organism evidence="2 4">
    <name type="scientific">Biomphalaria glabrata</name>
    <name type="common">Bloodfluke planorb</name>
    <name type="synonym">Freshwater snail</name>
    <dbReference type="NCBI Taxonomy" id="6526"/>
    <lineage>
        <taxon>Eukaryota</taxon>
        <taxon>Metazoa</taxon>
        <taxon>Spiralia</taxon>
        <taxon>Lophotrochozoa</taxon>
        <taxon>Mollusca</taxon>
        <taxon>Gastropoda</taxon>
        <taxon>Heterobranchia</taxon>
        <taxon>Euthyneura</taxon>
        <taxon>Panpulmonata</taxon>
        <taxon>Hygrophila</taxon>
        <taxon>Lymnaeoidea</taxon>
        <taxon>Planorbidae</taxon>
        <taxon>Biomphalaria</taxon>
    </lineage>
</organism>
<dbReference type="RefSeq" id="XP_013081844.2">
    <property type="nucleotide sequence ID" value="XM_013226390.2"/>
</dbReference>
<keyword evidence="1" id="KW-0472">Membrane</keyword>
<feature type="transmembrane region" description="Helical" evidence="1">
    <location>
        <begin position="427"/>
        <end position="448"/>
    </location>
</feature>
<dbReference type="Pfam" id="PF01663">
    <property type="entry name" value="Phosphodiest"/>
    <property type="match status" value="1"/>
</dbReference>
<sequence>MKCTVFISIFSLLMITQLLLYWHVTLNNNKYLLIVLFDGFRWDYLNRTETPHFKSIINNGVYATEGLNNEFVTSTLTNHWSIVTGLHPESHGIIENEMFDEEINKTYIPLYRDKNAHNDPRYYDTGVEPIWVTNQLQRADGRTGSIMWWGAENEVKGIRPNYHMPLDLNVDYYFRIDEMIRWFTLSKPINLGLLYFSEPDHTAHLSGPDSENVTQMIKYADDLVGYLIKQLKDKDLIDTMDVIITSDHGFASVSKTRLINLDKFVDPNLYHMVHYTPVAAIIPNKGMEEEVYNKLKEHSEQNHFQVYKKSELPERLHYKHNKRVTPIIAIADITYSFISQMPEENFTQAGNHGYDNKYHDMHPFFMAFGPSFKQNVKVKTFFSVDLYPLMCHLLNIVPQPNNGSMDNVAVLLEDEQSHTGSIYSASYLIYLLIIAVIILVFTSFNYGYRKCPFNPKISTTRYYSQLPS</sequence>
<dbReference type="Gene3D" id="3.40.720.10">
    <property type="entry name" value="Alkaline Phosphatase, subunit A"/>
    <property type="match status" value="1"/>
</dbReference>
<dbReference type="InterPro" id="IPR017850">
    <property type="entry name" value="Alkaline_phosphatase_core_sf"/>
</dbReference>